<keyword evidence="3" id="KW-1185">Reference proteome</keyword>
<evidence type="ECO:0000256" key="1">
    <source>
        <dbReference type="SAM" id="MobiDB-lite"/>
    </source>
</evidence>
<protein>
    <submittedName>
        <fullName evidence="2">Uncharacterized protein</fullName>
    </submittedName>
</protein>
<dbReference type="GeneID" id="70292833"/>
<feature type="compositionally biased region" description="Polar residues" evidence="1">
    <location>
        <begin position="219"/>
        <end position="236"/>
    </location>
</feature>
<dbReference type="AlphaFoldDB" id="A0A9P7ZUU0"/>
<dbReference type="EMBL" id="MU251244">
    <property type="protein sequence ID" value="KAG9258201.1"/>
    <property type="molecule type" value="Genomic_DNA"/>
</dbReference>
<dbReference type="Proteomes" id="UP000887229">
    <property type="component" value="Unassembled WGS sequence"/>
</dbReference>
<evidence type="ECO:0000313" key="2">
    <source>
        <dbReference type="EMBL" id="KAG9258201.1"/>
    </source>
</evidence>
<accession>A0A9P7ZUU0</accession>
<evidence type="ECO:0000313" key="3">
    <source>
        <dbReference type="Proteomes" id="UP000887229"/>
    </source>
</evidence>
<gene>
    <name evidence="2" type="ORF">F5Z01DRAFT_633201</name>
</gene>
<dbReference type="PANTHER" id="PTHR38167:SF1">
    <property type="entry name" value="C2H2-TYPE DOMAIN-CONTAINING PROTEIN"/>
    <property type="match status" value="1"/>
</dbReference>
<feature type="compositionally biased region" description="Basic and acidic residues" evidence="1">
    <location>
        <begin position="250"/>
        <end position="263"/>
    </location>
</feature>
<feature type="region of interest" description="Disordered" evidence="1">
    <location>
        <begin position="171"/>
        <end position="264"/>
    </location>
</feature>
<reference evidence="2" key="1">
    <citation type="journal article" date="2021" name="IMA Fungus">
        <title>Genomic characterization of three marine fungi, including Emericellopsis atlantica sp. nov. with signatures of a generalist lifestyle and marine biomass degradation.</title>
        <authorList>
            <person name="Hagestad O.C."/>
            <person name="Hou L."/>
            <person name="Andersen J.H."/>
            <person name="Hansen E.H."/>
            <person name="Altermark B."/>
            <person name="Li C."/>
            <person name="Kuhnert E."/>
            <person name="Cox R.J."/>
            <person name="Crous P.W."/>
            <person name="Spatafora J.W."/>
            <person name="Lail K."/>
            <person name="Amirebrahimi M."/>
            <person name="Lipzen A."/>
            <person name="Pangilinan J."/>
            <person name="Andreopoulos W."/>
            <person name="Hayes R.D."/>
            <person name="Ng V."/>
            <person name="Grigoriev I.V."/>
            <person name="Jackson S.A."/>
            <person name="Sutton T.D.S."/>
            <person name="Dobson A.D.W."/>
            <person name="Rama T."/>
        </authorList>
    </citation>
    <scope>NUCLEOTIDE SEQUENCE</scope>
    <source>
        <strain evidence="2">TS7</strain>
    </source>
</reference>
<proteinExistence type="predicted"/>
<organism evidence="2 3">
    <name type="scientific">Emericellopsis atlantica</name>
    <dbReference type="NCBI Taxonomy" id="2614577"/>
    <lineage>
        <taxon>Eukaryota</taxon>
        <taxon>Fungi</taxon>
        <taxon>Dikarya</taxon>
        <taxon>Ascomycota</taxon>
        <taxon>Pezizomycotina</taxon>
        <taxon>Sordariomycetes</taxon>
        <taxon>Hypocreomycetidae</taxon>
        <taxon>Hypocreales</taxon>
        <taxon>Bionectriaceae</taxon>
        <taxon>Emericellopsis</taxon>
    </lineage>
</organism>
<name>A0A9P7ZUU0_9HYPO</name>
<dbReference type="RefSeq" id="XP_046122125.1">
    <property type="nucleotide sequence ID" value="XM_046261930.1"/>
</dbReference>
<comment type="caution">
    <text evidence="2">The sequence shown here is derived from an EMBL/GenBank/DDBJ whole genome shotgun (WGS) entry which is preliminary data.</text>
</comment>
<dbReference type="PANTHER" id="PTHR38167">
    <property type="entry name" value="C2H2-TYPE DOMAIN-CONTAINING PROTEIN"/>
    <property type="match status" value="1"/>
</dbReference>
<feature type="compositionally biased region" description="Basic and acidic residues" evidence="1">
    <location>
        <begin position="206"/>
        <end position="218"/>
    </location>
</feature>
<feature type="compositionally biased region" description="Acidic residues" evidence="1">
    <location>
        <begin position="179"/>
        <end position="205"/>
    </location>
</feature>
<sequence length="293" mass="32520">MAPPRRPPRTIEDILSEATDREVRMILKGLCLDNSNLLRADEQFDWLIAERPFNPKTCVQCDSTFIERDNGPRSCRYHPVVSMSWSGETKAHNILDGPIQNHDSYVWDDMHWLQQESYATDLEFASSYPDGYDHGCCERPYLQGRGCKRGRHRARRRYTSVLASDESIDSDGSIKILSDDDIDSDDDSGSDSDDGSGSDSEDDEDSHGFEDPGNEKSDVSNGTDGNGIETTKSEGSPSALKRKRGSATPADEKGDDANDCKSEDVDDSLDAALLRHKRTCTNPKSCQGEVVQT</sequence>
<dbReference type="OrthoDB" id="5422613at2759"/>